<dbReference type="Pfam" id="PF25087">
    <property type="entry name" value="GMPPB_C"/>
    <property type="match status" value="1"/>
</dbReference>
<keyword evidence="3 7" id="KW-0441">Lipid A biosynthesis</keyword>
<evidence type="ECO:0000256" key="5">
    <source>
        <dbReference type="ARBA" id="ARBA00023098"/>
    </source>
</evidence>
<dbReference type="Pfam" id="PF00132">
    <property type="entry name" value="Hexapep"/>
    <property type="match status" value="1"/>
</dbReference>
<dbReference type="NCBIfam" id="TIGR01852">
    <property type="entry name" value="lipid_A_lpxA"/>
    <property type="match status" value="1"/>
</dbReference>
<dbReference type="InterPro" id="IPR029098">
    <property type="entry name" value="Acetyltransf_C"/>
</dbReference>
<feature type="domain" description="Mannose-1-phosphate guanyltransferase C-terminal" evidence="9">
    <location>
        <begin position="6"/>
        <end position="96"/>
    </location>
</feature>
<dbReference type="Gene3D" id="2.160.10.10">
    <property type="entry name" value="Hexapeptide repeat proteins"/>
    <property type="match status" value="1"/>
</dbReference>
<dbReference type="InterPro" id="IPR001451">
    <property type="entry name" value="Hexapep"/>
</dbReference>
<dbReference type="AlphaFoldDB" id="A0A1J5E5M2"/>
<dbReference type="CDD" id="cd03351">
    <property type="entry name" value="LbH_UDP-GlcNAc_AT"/>
    <property type="match status" value="1"/>
</dbReference>
<evidence type="ECO:0000313" key="10">
    <source>
        <dbReference type="EMBL" id="OIP38000.1"/>
    </source>
</evidence>
<dbReference type="STRING" id="1817895.AUJ95_07380"/>
<gene>
    <name evidence="7" type="primary">lpxA</name>
    <name evidence="10" type="ORF">AUJ95_07380</name>
</gene>
<dbReference type="GO" id="GO:0009245">
    <property type="term" value="P:lipid A biosynthetic process"/>
    <property type="evidence" value="ECO:0007669"/>
    <property type="project" value="UniProtKB-UniRule"/>
</dbReference>
<keyword evidence="1 7" id="KW-0963">Cytoplasm</keyword>
<keyword evidence="5 7" id="KW-0443">Lipid metabolism</keyword>
<name>A0A1J5E5M2_9BACT</name>
<dbReference type="Pfam" id="PF13720">
    <property type="entry name" value="Acetyltransf_11"/>
    <property type="match status" value="1"/>
</dbReference>
<dbReference type="PIRSF" id="PIRSF000456">
    <property type="entry name" value="UDP-GlcNAc_acltr"/>
    <property type="match status" value="1"/>
</dbReference>
<keyword evidence="6 7" id="KW-0012">Acyltransferase</keyword>
<dbReference type="InterPro" id="IPR011004">
    <property type="entry name" value="Trimer_LpxA-like_sf"/>
</dbReference>
<evidence type="ECO:0000256" key="2">
    <source>
        <dbReference type="ARBA" id="ARBA00022516"/>
    </source>
</evidence>
<comment type="caution">
    <text evidence="10">The sequence shown here is derived from an EMBL/GenBank/DDBJ whole genome shotgun (WGS) entry which is preliminary data.</text>
</comment>
<dbReference type="InterPro" id="IPR037157">
    <property type="entry name" value="Acetyltransf_C_sf"/>
</dbReference>
<evidence type="ECO:0000256" key="6">
    <source>
        <dbReference type="ARBA" id="ARBA00023315"/>
    </source>
</evidence>
<dbReference type="UniPathway" id="UPA00359">
    <property type="reaction ID" value="UER00477"/>
</dbReference>
<proteinExistence type="inferred from homology"/>
<dbReference type="InterPro" id="IPR056729">
    <property type="entry name" value="GMPPB_C"/>
</dbReference>
<dbReference type="PANTHER" id="PTHR43480:SF1">
    <property type="entry name" value="ACYL-[ACYL-CARRIER-PROTEIN]--UDP-N-ACETYLGLUCOSAMINE O-ACYLTRANSFERASE, MITOCHONDRIAL-RELATED"/>
    <property type="match status" value="1"/>
</dbReference>
<sequence>MIANIHPTAIIHPEAQLGEGVTVGPFAVIGERVKIGHGSQIGAHAILTNWTTIGMNCEIHAGVVIGDNPQIKGYKHEESYVIIGNNNVIREYVTIHRGWHKNDATRIGNDNFFMANVHIAHDCQIGDNIVMANYATLGGHVVVEDNAFISGLVGIHQFVRIGRFAMIGGCSKVVQDVTPYALVDGHPAAVSGLNMVGMRRAGISSQTRGTLKKAYHILYHSNRNTNQALSLIRNEMEMTPELEHLVGFVETAKRGICRGRKVEMVNEGGH</sequence>
<dbReference type="SUPFAM" id="SSF51161">
    <property type="entry name" value="Trimeric LpxA-like enzymes"/>
    <property type="match status" value="1"/>
</dbReference>
<dbReference type="EMBL" id="MNYI01000191">
    <property type="protein sequence ID" value="OIP38000.1"/>
    <property type="molecule type" value="Genomic_DNA"/>
</dbReference>
<reference evidence="10 11" key="1">
    <citation type="journal article" date="2016" name="Environ. Microbiol.">
        <title>Genomic resolution of a cold subsurface aquifer community provides metabolic insights for novel microbes adapted to high CO concentrations.</title>
        <authorList>
            <person name="Probst A.J."/>
            <person name="Castelle C.J."/>
            <person name="Singh A."/>
            <person name="Brown C.T."/>
            <person name="Anantharaman K."/>
            <person name="Sharon I."/>
            <person name="Hug L.A."/>
            <person name="Burstein D."/>
            <person name="Emerson J.B."/>
            <person name="Thomas B.C."/>
            <person name="Banfield J.F."/>
        </authorList>
    </citation>
    <scope>NUCLEOTIDE SEQUENCE [LARGE SCALE GENOMIC DNA]</scope>
    <source>
        <strain evidence="10">CG2_30_40_21</strain>
    </source>
</reference>
<evidence type="ECO:0000313" key="11">
    <source>
        <dbReference type="Proteomes" id="UP000183085"/>
    </source>
</evidence>
<evidence type="ECO:0000256" key="4">
    <source>
        <dbReference type="ARBA" id="ARBA00022679"/>
    </source>
</evidence>
<dbReference type="EC" id="2.3.1.129" evidence="7"/>
<evidence type="ECO:0000256" key="3">
    <source>
        <dbReference type="ARBA" id="ARBA00022556"/>
    </source>
</evidence>
<dbReference type="PANTHER" id="PTHR43480">
    <property type="entry name" value="ACYL-[ACYL-CARRIER-PROTEIN]--UDP-N-ACETYLGLUCOSAMINE O-ACYLTRANSFERASE"/>
    <property type="match status" value="1"/>
</dbReference>
<dbReference type="Proteomes" id="UP000183085">
    <property type="component" value="Unassembled WGS sequence"/>
</dbReference>
<organism evidence="10 11">
    <name type="scientific">Candidatus Desantisbacteria bacterium CG2_30_40_21</name>
    <dbReference type="NCBI Taxonomy" id="1817895"/>
    <lineage>
        <taxon>Bacteria</taxon>
        <taxon>Candidatus Desantisiibacteriota</taxon>
    </lineage>
</organism>
<keyword evidence="7" id="KW-0677">Repeat</keyword>
<protein>
    <recommendedName>
        <fullName evidence="7">Acyl-[acyl-carrier-protein]--UDP-N-acetylglucosamine O-acyltransferase</fullName>
        <shortName evidence="7">UDP-N-acetylglucosamine acyltransferase</shortName>
        <ecNumber evidence="7">2.3.1.129</ecNumber>
    </recommendedName>
</protein>
<keyword evidence="2 7" id="KW-0444">Lipid biosynthesis</keyword>
<comment type="function">
    <text evidence="7">Involved in the biosynthesis of lipid A, a phosphorylated glycolipid that anchors the lipopolysaccharide to the outer membrane of the cell.</text>
</comment>
<comment type="catalytic activity">
    <reaction evidence="7">
        <text>a (3R)-hydroxyacyl-[ACP] + UDP-N-acetyl-alpha-D-glucosamine = a UDP-3-O-[(3R)-3-hydroxyacyl]-N-acetyl-alpha-D-glucosamine + holo-[ACP]</text>
        <dbReference type="Rhea" id="RHEA:67812"/>
        <dbReference type="Rhea" id="RHEA-COMP:9685"/>
        <dbReference type="Rhea" id="RHEA-COMP:9945"/>
        <dbReference type="ChEBI" id="CHEBI:57705"/>
        <dbReference type="ChEBI" id="CHEBI:64479"/>
        <dbReference type="ChEBI" id="CHEBI:78827"/>
        <dbReference type="ChEBI" id="CHEBI:173225"/>
        <dbReference type="EC" id="2.3.1.129"/>
    </reaction>
</comment>
<dbReference type="InterPro" id="IPR010137">
    <property type="entry name" value="Lipid_A_LpxA"/>
</dbReference>
<evidence type="ECO:0000259" key="9">
    <source>
        <dbReference type="Pfam" id="PF25087"/>
    </source>
</evidence>
<accession>A0A1J5E5M2</accession>
<keyword evidence="4 7" id="KW-0808">Transferase</keyword>
<dbReference type="Gene3D" id="1.20.1180.10">
    <property type="entry name" value="Udp N-acetylglucosamine O-acyltransferase, C-terminal domain"/>
    <property type="match status" value="1"/>
</dbReference>
<dbReference type="HAMAP" id="MF_00387">
    <property type="entry name" value="LpxA"/>
    <property type="match status" value="1"/>
</dbReference>
<dbReference type="GO" id="GO:0016020">
    <property type="term" value="C:membrane"/>
    <property type="evidence" value="ECO:0007669"/>
    <property type="project" value="GOC"/>
</dbReference>
<evidence type="ECO:0000256" key="7">
    <source>
        <dbReference type="HAMAP-Rule" id="MF_00387"/>
    </source>
</evidence>
<dbReference type="GO" id="GO:0005737">
    <property type="term" value="C:cytoplasm"/>
    <property type="evidence" value="ECO:0007669"/>
    <property type="project" value="UniProtKB-SubCell"/>
</dbReference>
<dbReference type="GO" id="GO:0008780">
    <property type="term" value="F:acyl-[acyl-carrier-protein]-UDP-N-acetylglucosamine O-acyltransferase activity"/>
    <property type="evidence" value="ECO:0007669"/>
    <property type="project" value="UniProtKB-UniRule"/>
</dbReference>
<evidence type="ECO:0000259" key="8">
    <source>
        <dbReference type="Pfam" id="PF13720"/>
    </source>
</evidence>
<feature type="domain" description="UDP N-acetylglucosamine O-acyltransferase C-terminal" evidence="8">
    <location>
        <begin position="176"/>
        <end position="257"/>
    </location>
</feature>
<dbReference type="NCBIfam" id="NF003657">
    <property type="entry name" value="PRK05289.1"/>
    <property type="match status" value="1"/>
</dbReference>
<evidence type="ECO:0000256" key="1">
    <source>
        <dbReference type="ARBA" id="ARBA00022490"/>
    </source>
</evidence>
<comment type="similarity">
    <text evidence="7">Belongs to the transferase hexapeptide repeat family. LpxA subfamily.</text>
</comment>
<comment type="subcellular location">
    <subcellularLocation>
        <location evidence="7">Cytoplasm</location>
    </subcellularLocation>
</comment>
<comment type="subunit">
    <text evidence="7">Homotrimer.</text>
</comment>
<comment type="pathway">
    <text evidence="7">Glycolipid biosynthesis; lipid IV(A) biosynthesis; lipid IV(A) from (3R)-3-hydroxytetradecanoyl-[acyl-carrier-protein] and UDP-N-acetyl-alpha-D-glucosamine: step 1/6.</text>
</comment>